<dbReference type="PRINTS" id="PR00046">
    <property type="entry name" value="SIGMA70FCT"/>
</dbReference>
<dbReference type="InterPro" id="IPR036388">
    <property type="entry name" value="WH-like_DNA-bd_sf"/>
</dbReference>
<dbReference type="GO" id="GO:0016987">
    <property type="term" value="F:sigma factor activity"/>
    <property type="evidence" value="ECO:0007669"/>
    <property type="project" value="UniProtKB-KW"/>
</dbReference>
<evidence type="ECO:0000256" key="5">
    <source>
        <dbReference type="ARBA" id="ARBA00023163"/>
    </source>
</evidence>
<dbReference type="NCBIfam" id="TIGR02937">
    <property type="entry name" value="sigma70-ECF"/>
    <property type="match status" value="1"/>
</dbReference>
<feature type="domain" description="RNA polymerase sigma-70 region 4" evidence="8">
    <location>
        <begin position="451"/>
        <end position="503"/>
    </location>
</feature>
<dbReference type="GO" id="GO:0003677">
    <property type="term" value="F:DNA binding"/>
    <property type="evidence" value="ECO:0007669"/>
    <property type="project" value="UniProtKB-KW"/>
</dbReference>
<dbReference type="SUPFAM" id="SSF88946">
    <property type="entry name" value="Sigma2 domain of RNA polymerase sigma factors"/>
    <property type="match status" value="1"/>
</dbReference>
<evidence type="ECO:0000256" key="6">
    <source>
        <dbReference type="SAM" id="MobiDB-lite"/>
    </source>
</evidence>
<dbReference type="EMBL" id="BTGU01000010">
    <property type="protein sequence ID" value="GMN40034.1"/>
    <property type="molecule type" value="Genomic_DNA"/>
</dbReference>
<accession>A0AA87ZMT4</accession>
<evidence type="ECO:0008006" key="11">
    <source>
        <dbReference type="Google" id="ProtNLM"/>
    </source>
</evidence>
<evidence type="ECO:0000256" key="4">
    <source>
        <dbReference type="ARBA" id="ARBA00023125"/>
    </source>
</evidence>
<evidence type="ECO:0000256" key="1">
    <source>
        <dbReference type="ARBA" id="ARBA00007788"/>
    </source>
</evidence>
<dbReference type="InterPro" id="IPR007627">
    <property type="entry name" value="RNA_pol_sigma70_r2"/>
</dbReference>
<keyword evidence="5" id="KW-0804">Transcription</keyword>
<dbReference type="PANTHER" id="PTHR30603">
    <property type="entry name" value="RNA POLYMERASE SIGMA FACTOR RPO"/>
    <property type="match status" value="1"/>
</dbReference>
<dbReference type="InterPro" id="IPR000943">
    <property type="entry name" value="RNA_pol_sigma70"/>
</dbReference>
<feature type="domain" description="RNA polymerase sigma-70 region 2" evidence="7">
    <location>
        <begin position="284"/>
        <end position="353"/>
    </location>
</feature>
<dbReference type="Gene3D" id="1.20.120.1810">
    <property type="match status" value="1"/>
</dbReference>
<dbReference type="Gene3D" id="1.10.10.10">
    <property type="entry name" value="Winged helix-like DNA-binding domain superfamily/Winged helix DNA-binding domain"/>
    <property type="match status" value="1"/>
</dbReference>
<organism evidence="9 10">
    <name type="scientific">Ficus carica</name>
    <name type="common">Common fig</name>
    <dbReference type="NCBI Taxonomy" id="3494"/>
    <lineage>
        <taxon>Eukaryota</taxon>
        <taxon>Viridiplantae</taxon>
        <taxon>Streptophyta</taxon>
        <taxon>Embryophyta</taxon>
        <taxon>Tracheophyta</taxon>
        <taxon>Spermatophyta</taxon>
        <taxon>Magnoliopsida</taxon>
        <taxon>eudicotyledons</taxon>
        <taxon>Gunneridae</taxon>
        <taxon>Pentapetalae</taxon>
        <taxon>rosids</taxon>
        <taxon>fabids</taxon>
        <taxon>Rosales</taxon>
        <taxon>Moraceae</taxon>
        <taxon>Ficeae</taxon>
        <taxon>Ficus</taxon>
    </lineage>
</organism>
<keyword evidence="10" id="KW-1185">Reference proteome</keyword>
<dbReference type="Gramene" id="FCD_00019800-RA">
    <property type="protein sequence ID" value="FCD_00019800-RA:cds"/>
    <property type="gene ID" value="FCD_00019800"/>
</dbReference>
<dbReference type="AlphaFoldDB" id="A0AA87ZMT4"/>
<dbReference type="CDD" id="cd06171">
    <property type="entry name" value="Sigma70_r4"/>
    <property type="match status" value="1"/>
</dbReference>
<comment type="similarity">
    <text evidence="1">Belongs to the sigma-70 factor family.</text>
</comment>
<evidence type="ECO:0000256" key="2">
    <source>
        <dbReference type="ARBA" id="ARBA00023015"/>
    </source>
</evidence>
<dbReference type="PANTHER" id="PTHR30603:SF13">
    <property type="entry name" value="RNA POLYMERASE SIGMA FACTOR SIGC"/>
    <property type="match status" value="1"/>
</dbReference>
<dbReference type="GO" id="GO:0006352">
    <property type="term" value="P:DNA-templated transcription initiation"/>
    <property type="evidence" value="ECO:0007669"/>
    <property type="project" value="InterPro"/>
</dbReference>
<keyword evidence="4" id="KW-0238">DNA-binding</keyword>
<keyword evidence="3" id="KW-0731">Sigma factor</keyword>
<dbReference type="InterPro" id="IPR050239">
    <property type="entry name" value="Sigma-70_RNA_pol_init_factors"/>
</dbReference>
<evidence type="ECO:0000313" key="9">
    <source>
        <dbReference type="EMBL" id="GMN40034.1"/>
    </source>
</evidence>
<name>A0AA87ZMT4_FICCA</name>
<comment type="caution">
    <text evidence="9">The sequence shown here is derived from an EMBL/GenBank/DDBJ whole genome shotgun (WGS) entry which is preliminary data.</text>
</comment>
<dbReference type="Pfam" id="PF04545">
    <property type="entry name" value="Sigma70_r4"/>
    <property type="match status" value="1"/>
</dbReference>
<dbReference type="InterPro" id="IPR007630">
    <property type="entry name" value="RNA_pol_sigma70_r4"/>
</dbReference>
<dbReference type="SUPFAM" id="SSF88659">
    <property type="entry name" value="Sigma3 and sigma4 domains of RNA polymerase sigma factors"/>
    <property type="match status" value="1"/>
</dbReference>
<evidence type="ECO:0000256" key="3">
    <source>
        <dbReference type="ARBA" id="ARBA00023082"/>
    </source>
</evidence>
<evidence type="ECO:0000259" key="8">
    <source>
        <dbReference type="Pfam" id="PF04545"/>
    </source>
</evidence>
<dbReference type="InterPro" id="IPR014284">
    <property type="entry name" value="RNA_pol_sigma-70_dom"/>
</dbReference>
<reference evidence="9" key="1">
    <citation type="submission" date="2023-07" db="EMBL/GenBank/DDBJ databases">
        <title>draft genome sequence of fig (Ficus carica).</title>
        <authorList>
            <person name="Takahashi T."/>
            <person name="Nishimura K."/>
        </authorList>
    </citation>
    <scope>NUCLEOTIDE SEQUENCE</scope>
</reference>
<protein>
    <recommendedName>
        <fullName evidence="11">Sigma factor</fullName>
    </recommendedName>
</protein>
<feature type="region of interest" description="Disordered" evidence="6">
    <location>
        <begin position="151"/>
        <end position="186"/>
    </location>
</feature>
<dbReference type="InterPro" id="IPR013325">
    <property type="entry name" value="RNA_pol_sigma_r2"/>
</dbReference>
<dbReference type="Pfam" id="PF04542">
    <property type="entry name" value="Sigma70_r2"/>
    <property type="match status" value="1"/>
</dbReference>
<sequence>MSMNIEIHQLQNDTVSGKEASFNPARLSFLSVISDENEGFCKDPLRACTFSSASPQIFEDGLSEMEEMKMPAGGESYIASKATHFSLLMQNLGVLEKSFADSDVLRLKREILLQLGRLGALKLFKTCLSRTLETSNFLNLSNMPLEQIGENMTGSKMDDNTSRTIVRTGKSEERKSRKRRLENHNRLSSQSLATDAIWQGLRKPSVSHMRRAVNSRSRRRALAKNEAEMSAGVKVIAKLEQIRTALEKETGSVASLSCWAEAAGVDEKELQRNLNFGWHCRDELIRSTKPLVLFLARNYRGLGIALEDLLQAGKLGVLQGAERFDHTRGCRFSTYVQYWIRKSMSQVVARHARGILVPGTLSKAISQIHKTRKANNGQRKHLDDNEIAKLTGLSLDKIRLASNCLRVVGSVDHKVGDCFSGKNMEFMADMSIKTPEESVMRQHMEKDIHNLLASLDSRERQVLVLRYGLINCQPKSLGEIGKLFKVSKEWIRKIEKKAFTKLRDEKTNTDLSHYLNL</sequence>
<proteinExistence type="inferred from homology"/>
<dbReference type="Proteomes" id="UP001187192">
    <property type="component" value="Unassembled WGS sequence"/>
</dbReference>
<evidence type="ECO:0000259" key="7">
    <source>
        <dbReference type="Pfam" id="PF04542"/>
    </source>
</evidence>
<dbReference type="InterPro" id="IPR013324">
    <property type="entry name" value="RNA_pol_sigma_r3/r4-like"/>
</dbReference>
<gene>
    <name evidence="9" type="ORF">TIFTF001_009264</name>
</gene>
<evidence type="ECO:0000313" key="10">
    <source>
        <dbReference type="Proteomes" id="UP001187192"/>
    </source>
</evidence>
<keyword evidence="2" id="KW-0805">Transcription regulation</keyword>